<dbReference type="PANTHER" id="PTHR43355">
    <property type="entry name" value="FLAVIN REDUCTASE (NADPH)"/>
    <property type="match status" value="1"/>
</dbReference>
<name>A0ABS0GYE4_9ACTN</name>
<dbReference type="RefSeq" id="WP_196202766.1">
    <property type="nucleotide sequence ID" value="NZ_JADPUN010000185.1"/>
</dbReference>
<proteinExistence type="predicted"/>
<gene>
    <name evidence="2" type="ORF">I0C86_19890</name>
</gene>
<dbReference type="InterPro" id="IPR036291">
    <property type="entry name" value="NAD(P)-bd_dom_sf"/>
</dbReference>
<evidence type="ECO:0000313" key="2">
    <source>
        <dbReference type="EMBL" id="MBF9131205.1"/>
    </source>
</evidence>
<dbReference type="Proteomes" id="UP000638560">
    <property type="component" value="Unassembled WGS sequence"/>
</dbReference>
<feature type="domain" description="NAD(P)-binding" evidence="1">
    <location>
        <begin position="8"/>
        <end position="198"/>
    </location>
</feature>
<protein>
    <submittedName>
        <fullName evidence="2">NAD(P)H-binding protein</fullName>
    </submittedName>
</protein>
<dbReference type="EMBL" id="JADPUN010000185">
    <property type="protein sequence ID" value="MBF9131205.1"/>
    <property type="molecule type" value="Genomic_DNA"/>
</dbReference>
<dbReference type="PANTHER" id="PTHR43355:SF2">
    <property type="entry name" value="FLAVIN REDUCTASE (NADPH)"/>
    <property type="match status" value="1"/>
</dbReference>
<evidence type="ECO:0000259" key="1">
    <source>
        <dbReference type="Pfam" id="PF13460"/>
    </source>
</evidence>
<dbReference type="SUPFAM" id="SSF51735">
    <property type="entry name" value="NAD(P)-binding Rossmann-fold domains"/>
    <property type="match status" value="1"/>
</dbReference>
<dbReference type="Gene3D" id="3.40.50.720">
    <property type="entry name" value="NAD(P)-binding Rossmann-like Domain"/>
    <property type="match status" value="1"/>
</dbReference>
<dbReference type="InterPro" id="IPR051606">
    <property type="entry name" value="Polyketide_Oxido-like"/>
</dbReference>
<reference evidence="2 3" key="1">
    <citation type="submission" date="2020-11" db="EMBL/GenBank/DDBJ databases">
        <title>A novel isolate from a Black sea contaminated sediment with potential to produce alkanes: Plantactinospora alkalitolerans sp. nov.</title>
        <authorList>
            <person name="Carro L."/>
            <person name="Veyisoglu A."/>
            <person name="Guven K."/>
            <person name="Schumann P."/>
            <person name="Klenk H.-P."/>
            <person name="Sahin N."/>
        </authorList>
    </citation>
    <scope>NUCLEOTIDE SEQUENCE [LARGE SCALE GENOMIC DNA]</scope>
    <source>
        <strain evidence="2 3">S1510</strain>
    </source>
</reference>
<comment type="caution">
    <text evidence="2">The sequence shown here is derived from an EMBL/GenBank/DDBJ whole genome shotgun (WGS) entry which is preliminary data.</text>
</comment>
<sequence>MSRIVVFGAGGRAGRTAVAEARRRGHRVTAVVRDPARHPELVSADGVHVEAGDVTDPAGVARLADGHDAAISAVYDAGAEPGAFFTGAARALVDGLPKAGVDRLVVVGLASLLADPSGVALMDTPGYPQEYRSFFLGHAAGAAVLSSATTGLDWLIVSPAGDFDHGGPRTGRYRTVPADAASRITYPDFAIVLLDEIDAPRHHRTHLGVEAG</sequence>
<dbReference type="InterPro" id="IPR016040">
    <property type="entry name" value="NAD(P)-bd_dom"/>
</dbReference>
<evidence type="ECO:0000313" key="3">
    <source>
        <dbReference type="Proteomes" id="UP000638560"/>
    </source>
</evidence>
<keyword evidence="3" id="KW-1185">Reference proteome</keyword>
<organism evidence="2 3">
    <name type="scientific">Plantactinospora alkalitolerans</name>
    <dbReference type="NCBI Taxonomy" id="2789879"/>
    <lineage>
        <taxon>Bacteria</taxon>
        <taxon>Bacillati</taxon>
        <taxon>Actinomycetota</taxon>
        <taxon>Actinomycetes</taxon>
        <taxon>Micromonosporales</taxon>
        <taxon>Micromonosporaceae</taxon>
        <taxon>Plantactinospora</taxon>
    </lineage>
</organism>
<dbReference type="Pfam" id="PF13460">
    <property type="entry name" value="NAD_binding_10"/>
    <property type="match status" value="1"/>
</dbReference>
<accession>A0ABS0GYE4</accession>